<evidence type="ECO:0000313" key="7">
    <source>
        <dbReference type="EMBL" id="MBF4694220.1"/>
    </source>
</evidence>
<name>A0ABR9ZUV4_9FIRM</name>
<keyword evidence="4" id="KW-0479">Metal-binding</keyword>
<gene>
    <name evidence="7" type="ORF">ISU02_13945</name>
</gene>
<proteinExistence type="inferred from homology"/>
<dbReference type="SUPFAM" id="SSF101821">
    <property type="entry name" value="Aminopeptidase/glucanase lid domain"/>
    <property type="match status" value="1"/>
</dbReference>
<dbReference type="Gene3D" id="3.40.630.10">
    <property type="entry name" value="Zn peptidases"/>
    <property type="match status" value="1"/>
</dbReference>
<evidence type="ECO:0000256" key="5">
    <source>
        <dbReference type="ARBA" id="ARBA00022801"/>
    </source>
</evidence>
<dbReference type="PIRSF" id="PIRSF001123">
    <property type="entry name" value="PepA_GA"/>
    <property type="match status" value="1"/>
</dbReference>
<evidence type="ECO:0000256" key="3">
    <source>
        <dbReference type="ARBA" id="ARBA00022670"/>
    </source>
</evidence>
<dbReference type="PANTHER" id="PTHR32481:SF7">
    <property type="entry name" value="AMINOPEPTIDASE YHFE-RELATED"/>
    <property type="match status" value="1"/>
</dbReference>
<dbReference type="PANTHER" id="PTHR32481">
    <property type="entry name" value="AMINOPEPTIDASE"/>
    <property type="match status" value="1"/>
</dbReference>
<protein>
    <submittedName>
        <fullName evidence="7">M42 family metallopeptidase</fullName>
    </submittedName>
</protein>
<dbReference type="Gene3D" id="2.40.30.40">
    <property type="entry name" value="Peptidase M42, domain 2"/>
    <property type="match status" value="1"/>
</dbReference>
<dbReference type="RefSeq" id="WP_194702457.1">
    <property type="nucleotide sequence ID" value="NZ_JADKNH010000008.1"/>
</dbReference>
<dbReference type="InterPro" id="IPR023367">
    <property type="entry name" value="Peptidase_M42_dom2"/>
</dbReference>
<evidence type="ECO:0000256" key="4">
    <source>
        <dbReference type="ARBA" id="ARBA00022723"/>
    </source>
</evidence>
<evidence type="ECO:0000256" key="2">
    <source>
        <dbReference type="ARBA" id="ARBA00022438"/>
    </source>
</evidence>
<organism evidence="7 8">
    <name type="scientific">Fusibacter ferrireducens</name>
    <dbReference type="NCBI Taxonomy" id="2785058"/>
    <lineage>
        <taxon>Bacteria</taxon>
        <taxon>Bacillati</taxon>
        <taxon>Bacillota</taxon>
        <taxon>Clostridia</taxon>
        <taxon>Eubacteriales</taxon>
        <taxon>Eubacteriales Family XII. Incertae Sedis</taxon>
        <taxon>Fusibacter</taxon>
    </lineage>
</organism>
<dbReference type="EMBL" id="JADKNH010000008">
    <property type="protein sequence ID" value="MBF4694220.1"/>
    <property type="molecule type" value="Genomic_DNA"/>
</dbReference>
<accession>A0ABR9ZUV4</accession>
<comment type="similarity">
    <text evidence="1 6">Belongs to the peptidase M42 family.</text>
</comment>
<reference evidence="7 8" key="1">
    <citation type="submission" date="2020-11" db="EMBL/GenBank/DDBJ databases">
        <title>Fusibacter basophilias sp. nov.</title>
        <authorList>
            <person name="Qiu D."/>
        </authorList>
    </citation>
    <scope>NUCLEOTIDE SEQUENCE [LARGE SCALE GENOMIC DNA]</scope>
    <source>
        <strain evidence="7 8">Q10-2</strain>
    </source>
</reference>
<dbReference type="Proteomes" id="UP000614200">
    <property type="component" value="Unassembled WGS sequence"/>
</dbReference>
<evidence type="ECO:0000256" key="6">
    <source>
        <dbReference type="PIRNR" id="PIRNR001123"/>
    </source>
</evidence>
<evidence type="ECO:0000313" key="8">
    <source>
        <dbReference type="Proteomes" id="UP000614200"/>
    </source>
</evidence>
<keyword evidence="2" id="KW-0031">Aminopeptidase</keyword>
<dbReference type="SUPFAM" id="SSF53187">
    <property type="entry name" value="Zn-dependent exopeptidases"/>
    <property type="match status" value="1"/>
</dbReference>
<dbReference type="InterPro" id="IPR008007">
    <property type="entry name" value="Peptidase_M42"/>
</dbReference>
<dbReference type="InterPro" id="IPR051464">
    <property type="entry name" value="Peptidase_M42_aminopept"/>
</dbReference>
<keyword evidence="8" id="KW-1185">Reference proteome</keyword>
<sequence>METQMAYILECMEAIMAIPSPGGFTESCTAYIEKEFVRMGYSVSRTNKNALMVTIKGVDDEAQKMISGHVDTLGAIVKEIKPNGRLLLAQIGGFSWNSVEGENVLVHRNNGVPITGSLMPIHASIHIDSELVRTMERTDETVEVRLDAVTDNADMTRALGVNVGDFVSFETRYVQCENGFIKSRYLDDKSAVAIILGLCKSIKEKGLTPKYTLHFCISNYEEIGHGVSYIPPKTDTLIAIDIGPVGPRQTSTEFAVSIAAKDSRTPYDYKLRQTLAEVCVQNNIDHHVDVYNRYGSDASIGVLQGFNVNFACIGPGVDSTHHYERTHVKAIENTAKLLWHYAVQD</sequence>
<keyword evidence="5" id="KW-0378">Hydrolase</keyword>
<comment type="caution">
    <text evidence="7">The sequence shown here is derived from an EMBL/GenBank/DDBJ whole genome shotgun (WGS) entry which is preliminary data.</text>
</comment>
<dbReference type="CDD" id="cd05657">
    <property type="entry name" value="M42_glucanase_like"/>
    <property type="match status" value="1"/>
</dbReference>
<keyword evidence="3" id="KW-0645">Protease</keyword>
<evidence type="ECO:0000256" key="1">
    <source>
        <dbReference type="ARBA" id="ARBA00006272"/>
    </source>
</evidence>
<dbReference type="Pfam" id="PF05343">
    <property type="entry name" value="Peptidase_M42"/>
    <property type="match status" value="1"/>
</dbReference>